<comment type="caution">
    <text evidence="1">The sequence shown here is derived from an EMBL/GenBank/DDBJ whole genome shotgun (WGS) entry which is preliminary data.</text>
</comment>
<dbReference type="EMBL" id="BART01021352">
    <property type="protein sequence ID" value="GAG99225.1"/>
    <property type="molecule type" value="Genomic_DNA"/>
</dbReference>
<name>X1BVZ4_9ZZZZ</name>
<reference evidence="1" key="1">
    <citation type="journal article" date="2014" name="Front. Microbiol.">
        <title>High frequency of phylogenetically diverse reductive dehalogenase-homologous genes in deep subseafloor sedimentary metagenomes.</title>
        <authorList>
            <person name="Kawai M."/>
            <person name="Futagami T."/>
            <person name="Toyoda A."/>
            <person name="Takaki Y."/>
            <person name="Nishi S."/>
            <person name="Hori S."/>
            <person name="Arai W."/>
            <person name="Tsubouchi T."/>
            <person name="Morono Y."/>
            <person name="Uchiyama I."/>
            <person name="Ito T."/>
            <person name="Fujiyama A."/>
            <person name="Inagaki F."/>
            <person name="Takami H."/>
        </authorList>
    </citation>
    <scope>NUCLEOTIDE SEQUENCE</scope>
    <source>
        <strain evidence="1">Expedition CK06-06</strain>
    </source>
</reference>
<gene>
    <name evidence="1" type="ORF">S01H4_39422</name>
</gene>
<dbReference type="AlphaFoldDB" id="X1BVZ4"/>
<organism evidence="1">
    <name type="scientific">marine sediment metagenome</name>
    <dbReference type="NCBI Taxonomy" id="412755"/>
    <lineage>
        <taxon>unclassified sequences</taxon>
        <taxon>metagenomes</taxon>
        <taxon>ecological metagenomes</taxon>
    </lineage>
</organism>
<evidence type="ECO:0000313" key="1">
    <source>
        <dbReference type="EMBL" id="GAG99225.1"/>
    </source>
</evidence>
<accession>X1BVZ4</accession>
<protein>
    <submittedName>
        <fullName evidence="1">Uncharacterized protein</fullName>
    </submittedName>
</protein>
<sequence length="95" mass="9653">MAATSGQVTVTTAGTAVQGPDIDVVNQVTLGGLSGNTGLTYAGNDGAGDVTNANGFEFDAGGLIRIEVSNKVVTNLSQLWFDCATNGDKVCWILS</sequence>
<proteinExistence type="predicted"/>